<reference evidence="3" key="1">
    <citation type="submission" date="2021-06" db="EMBL/GenBank/DDBJ databases">
        <authorList>
            <person name="Arsene-Ploetze F."/>
        </authorList>
    </citation>
    <scope>NUCLEOTIDE SEQUENCE</scope>
    <source>
        <strain evidence="3">SBRY1</strain>
    </source>
</reference>
<evidence type="ECO:0008006" key="5">
    <source>
        <dbReference type="Google" id="ProtNLM"/>
    </source>
</evidence>
<accession>A0A9W4GZQ2</accession>
<dbReference type="InterPro" id="IPR006311">
    <property type="entry name" value="TAT_signal"/>
</dbReference>
<dbReference type="EMBL" id="CAJVAX010000003">
    <property type="protein sequence ID" value="CAG7616509.1"/>
    <property type="molecule type" value="Genomic_DNA"/>
</dbReference>
<evidence type="ECO:0000256" key="2">
    <source>
        <dbReference type="SAM" id="Phobius"/>
    </source>
</evidence>
<feature type="transmembrane region" description="Helical" evidence="2">
    <location>
        <begin position="37"/>
        <end position="57"/>
    </location>
</feature>
<dbReference type="PROSITE" id="PS51318">
    <property type="entry name" value="TAT"/>
    <property type="match status" value="1"/>
</dbReference>
<evidence type="ECO:0000313" key="3">
    <source>
        <dbReference type="EMBL" id="CAG7616509.1"/>
    </source>
</evidence>
<dbReference type="AlphaFoldDB" id="A0A9W4GZQ2"/>
<keyword evidence="4" id="KW-1185">Reference proteome</keyword>
<gene>
    <name evidence="3" type="ORF">SBRY_110194</name>
</gene>
<evidence type="ECO:0000256" key="1">
    <source>
        <dbReference type="SAM" id="MobiDB-lite"/>
    </source>
</evidence>
<keyword evidence="2" id="KW-0472">Membrane</keyword>
<keyword evidence="2" id="KW-0812">Transmembrane</keyword>
<feature type="region of interest" description="Disordered" evidence="1">
    <location>
        <begin position="1"/>
        <end position="29"/>
    </location>
</feature>
<proteinExistence type="predicted"/>
<dbReference type="Proteomes" id="UP001153328">
    <property type="component" value="Unassembled WGS sequence"/>
</dbReference>
<evidence type="ECO:0000313" key="4">
    <source>
        <dbReference type="Proteomes" id="UP001153328"/>
    </source>
</evidence>
<dbReference type="RefSeq" id="WP_205048399.1">
    <property type="nucleotide sequence ID" value="NZ_CAJVAX010000003.1"/>
</dbReference>
<comment type="caution">
    <text evidence="3">The sequence shown here is derived from an EMBL/GenBank/DDBJ whole genome shotgun (WGS) entry which is preliminary data.</text>
</comment>
<protein>
    <recommendedName>
        <fullName evidence="5">Secreted protein</fullName>
    </recommendedName>
</protein>
<organism evidence="3 4">
    <name type="scientific">Actinacidiphila bryophytorum</name>
    <dbReference type="NCBI Taxonomy" id="1436133"/>
    <lineage>
        <taxon>Bacteria</taxon>
        <taxon>Bacillati</taxon>
        <taxon>Actinomycetota</taxon>
        <taxon>Actinomycetes</taxon>
        <taxon>Kitasatosporales</taxon>
        <taxon>Streptomycetaceae</taxon>
        <taxon>Actinacidiphila</taxon>
    </lineage>
</organism>
<sequence length="278" mass="28478">MSQTPPEAVPAPEPVPVPEPVPTPEAAAEKARQRRDLLIAGALVLAAALGGGGYLLLGGGSGHAAEAARTAAPTPAATRAYGVTAGGSHYGDLGELLLPVPRTMEPGPDVQSYGNDTVLGAAQAKAMLEGGDGSSHLTAKERKQADALLDAMHIKGAALRTYHSKGGGWEYVVTVVQVGNKTAAAQGPETFRKLSSQSDVFAKGPAVPGHPHAVCVLPSDSARKDDGSDWLDGMYCQATEGDLMIQFQAAGPAPLPRSEAVDLVDQQLDRVQAPGEGV</sequence>
<name>A0A9W4GZQ2_9ACTN</name>
<keyword evidence="2" id="KW-1133">Transmembrane helix</keyword>
<feature type="compositionally biased region" description="Pro residues" evidence="1">
    <location>
        <begin position="7"/>
        <end position="23"/>
    </location>
</feature>